<evidence type="ECO:0000256" key="7">
    <source>
        <dbReference type="ARBA" id="ARBA00022741"/>
    </source>
</evidence>
<dbReference type="SMART" id="SM00212">
    <property type="entry name" value="UBCc"/>
    <property type="match status" value="1"/>
</dbReference>
<dbReference type="CDD" id="cd00195">
    <property type="entry name" value="UBCc_UEV"/>
    <property type="match status" value="1"/>
</dbReference>
<dbReference type="PROSITE" id="PS50127">
    <property type="entry name" value="UBC_2"/>
    <property type="match status" value="1"/>
</dbReference>
<keyword evidence="7" id="KW-0547">Nucleotide-binding</keyword>
<feature type="domain" description="UBC core" evidence="15">
    <location>
        <begin position="4"/>
        <end position="161"/>
    </location>
</feature>
<dbReference type="GO" id="GO:0043066">
    <property type="term" value="P:negative regulation of apoptotic process"/>
    <property type="evidence" value="ECO:0007669"/>
    <property type="project" value="TreeGrafter"/>
</dbReference>
<dbReference type="Gene3D" id="3.10.110.10">
    <property type="entry name" value="Ubiquitin Conjugating Enzyme"/>
    <property type="match status" value="2"/>
</dbReference>
<evidence type="ECO:0000259" key="15">
    <source>
        <dbReference type="PROSITE" id="PS50127"/>
    </source>
</evidence>
<keyword evidence="5" id="KW-0808">Transferase</keyword>
<evidence type="ECO:0000256" key="10">
    <source>
        <dbReference type="ARBA" id="ARBA00023242"/>
    </source>
</evidence>
<evidence type="ECO:0000313" key="17">
    <source>
        <dbReference type="Proteomes" id="UP001148312"/>
    </source>
</evidence>
<evidence type="ECO:0000256" key="1">
    <source>
        <dbReference type="ARBA" id="ARBA00004123"/>
    </source>
</evidence>
<dbReference type="EC" id="2.3.2.23" evidence="3"/>
<dbReference type="RefSeq" id="XP_056787073.1">
    <property type="nucleotide sequence ID" value="XM_056937981.1"/>
</dbReference>
<name>A0A9X0BN52_9EURO</name>
<dbReference type="GO" id="GO:0006915">
    <property type="term" value="P:apoptotic process"/>
    <property type="evidence" value="ECO:0007669"/>
    <property type="project" value="UniProtKB-KW"/>
</dbReference>
<dbReference type="Proteomes" id="UP001148312">
    <property type="component" value="Unassembled WGS sequence"/>
</dbReference>
<dbReference type="AlphaFoldDB" id="A0A9X0BN52"/>
<evidence type="ECO:0000256" key="9">
    <source>
        <dbReference type="ARBA" id="ARBA00022840"/>
    </source>
</evidence>
<keyword evidence="9" id="KW-0067">ATP-binding</keyword>
<reference evidence="16" key="2">
    <citation type="journal article" date="2023" name="IMA Fungus">
        <title>Comparative genomic study of the Penicillium genus elucidates a diverse pangenome and 15 lateral gene transfer events.</title>
        <authorList>
            <person name="Petersen C."/>
            <person name="Sorensen T."/>
            <person name="Nielsen M.R."/>
            <person name="Sondergaard T.E."/>
            <person name="Sorensen J.L."/>
            <person name="Fitzpatrick D.A."/>
            <person name="Frisvad J.C."/>
            <person name="Nielsen K.L."/>
        </authorList>
    </citation>
    <scope>NUCLEOTIDE SEQUENCE</scope>
    <source>
        <strain evidence="16">IBT 30728</strain>
    </source>
</reference>
<dbReference type="EMBL" id="JAPWDQ010000012">
    <property type="protein sequence ID" value="KAJ5475315.1"/>
    <property type="molecule type" value="Genomic_DNA"/>
</dbReference>
<sequence>MANHATLRVMQELKQLHEHADIGIMVSYDESNMLEVDAVVVGPPNTPYALGFYEFNIKFPPDYPAKPPSVIFRTTNRGHTRFGPNLYASGKVCLSILGTWPGRPEEQWSPVQGLETVLRSIQSLLAENPYTLEPGNEKCADTRESEVYNAKVHHENLRLAVIRPLEEAFGGSDLPLPEKSLNAYPRVQRKRPLPRPFIDVLKRRFLWYLEPYKMEIEKGCLRREWSTGSFPVLRFEYTGNDMAGHWDYEKLKSRLKNLEDQILAETHNWPRLGIEEASNSEVLAASLRTQYKNIASALGRRSEGMAVVELVEDNPFLWKLTYHGRPMTQFDGGVIKAKIYISPKHPAEQPRVFLEDTLEHVRVTPQKFLLYLPLEAEGMSDHVDGIIRSLEEESPPCDPLMTVNPAASALCWGTPEEKRQYRRNLRRSVEATIG</sequence>
<evidence type="ECO:0000256" key="8">
    <source>
        <dbReference type="ARBA" id="ARBA00022786"/>
    </source>
</evidence>
<dbReference type="GeneID" id="81628231"/>
<evidence type="ECO:0000256" key="3">
    <source>
        <dbReference type="ARBA" id="ARBA00012486"/>
    </source>
</evidence>
<evidence type="ECO:0000256" key="4">
    <source>
        <dbReference type="ARBA" id="ARBA00022490"/>
    </source>
</evidence>
<reference evidence="16" key="1">
    <citation type="submission" date="2022-12" db="EMBL/GenBank/DDBJ databases">
        <authorList>
            <person name="Petersen C."/>
        </authorList>
    </citation>
    <scope>NUCLEOTIDE SEQUENCE</scope>
    <source>
        <strain evidence="16">IBT 30728</strain>
    </source>
</reference>
<accession>A0A9X0BN52</accession>
<gene>
    <name evidence="16" type="ORF">N7539_008381</name>
</gene>
<dbReference type="Pfam" id="PF00179">
    <property type="entry name" value="UQ_con"/>
    <property type="match status" value="1"/>
</dbReference>
<evidence type="ECO:0000256" key="13">
    <source>
        <dbReference type="ARBA" id="ARBA00042316"/>
    </source>
</evidence>
<protein>
    <recommendedName>
        <fullName evidence="11">Ubiquitin-conjugating enzyme E2 Z</fullName>
        <ecNumber evidence="3">2.3.2.23</ecNumber>
    </recommendedName>
    <alternativeName>
        <fullName evidence="12">E2 ubiquitin-conjugating enzyme Z</fullName>
    </alternativeName>
    <alternativeName>
        <fullName evidence="14">Ubiquitin carrier protein Z</fullName>
    </alternativeName>
    <alternativeName>
        <fullName evidence="13">Ubiquitin-protein ligase Z</fullName>
    </alternativeName>
</protein>
<organism evidence="16 17">
    <name type="scientific">Penicillium diatomitis</name>
    <dbReference type="NCBI Taxonomy" id="2819901"/>
    <lineage>
        <taxon>Eukaryota</taxon>
        <taxon>Fungi</taxon>
        <taxon>Dikarya</taxon>
        <taxon>Ascomycota</taxon>
        <taxon>Pezizomycotina</taxon>
        <taxon>Eurotiomycetes</taxon>
        <taxon>Eurotiomycetidae</taxon>
        <taxon>Eurotiales</taxon>
        <taxon>Aspergillaceae</taxon>
        <taxon>Penicillium</taxon>
    </lineage>
</organism>
<keyword evidence="6" id="KW-0053">Apoptosis</keyword>
<evidence type="ECO:0000313" key="16">
    <source>
        <dbReference type="EMBL" id="KAJ5475315.1"/>
    </source>
</evidence>
<proteinExistence type="predicted"/>
<dbReference type="InterPro" id="IPR016135">
    <property type="entry name" value="UBQ-conjugating_enzyme/RWD"/>
</dbReference>
<keyword evidence="10" id="KW-0539">Nucleus</keyword>
<evidence type="ECO:0000256" key="6">
    <source>
        <dbReference type="ARBA" id="ARBA00022703"/>
    </source>
</evidence>
<dbReference type="GO" id="GO:0005737">
    <property type="term" value="C:cytoplasm"/>
    <property type="evidence" value="ECO:0007669"/>
    <property type="project" value="UniProtKB-SubCell"/>
</dbReference>
<comment type="subcellular location">
    <subcellularLocation>
        <location evidence="2">Cytoplasm</location>
    </subcellularLocation>
    <subcellularLocation>
        <location evidence="1">Nucleus</location>
    </subcellularLocation>
</comment>
<evidence type="ECO:0000256" key="12">
    <source>
        <dbReference type="ARBA" id="ARBA00041798"/>
    </source>
</evidence>
<keyword evidence="8" id="KW-0833">Ubl conjugation pathway</keyword>
<dbReference type="CDD" id="cd23809">
    <property type="entry name" value="UBCc_UBE2Z"/>
    <property type="match status" value="1"/>
</dbReference>
<dbReference type="PANTHER" id="PTHR46116">
    <property type="entry name" value="(E3-INDEPENDENT) E2 UBIQUITIN-CONJUGATING ENZYME"/>
    <property type="match status" value="1"/>
</dbReference>
<evidence type="ECO:0000256" key="11">
    <source>
        <dbReference type="ARBA" id="ARBA00039894"/>
    </source>
</evidence>
<dbReference type="GO" id="GO:0061631">
    <property type="term" value="F:ubiquitin conjugating enzyme activity"/>
    <property type="evidence" value="ECO:0007669"/>
    <property type="project" value="UniProtKB-EC"/>
</dbReference>
<dbReference type="InterPro" id="IPR000608">
    <property type="entry name" value="UBC"/>
</dbReference>
<dbReference type="PANTHER" id="PTHR46116:SF26">
    <property type="entry name" value="UBIQUITIN-CONJUGATING ENZYME E2 Z"/>
    <property type="match status" value="1"/>
</dbReference>
<dbReference type="SUPFAM" id="SSF54495">
    <property type="entry name" value="UBC-like"/>
    <property type="match status" value="2"/>
</dbReference>
<evidence type="ECO:0000256" key="14">
    <source>
        <dbReference type="ARBA" id="ARBA00042401"/>
    </source>
</evidence>
<keyword evidence="17" id="KW-1185">Reference proteome</keyword>
<keyword evidence="4" id="KW-0963">Cytoplasm</keyword>
<evidence type="ECO:0000256" key="5">
    <source>
        <dbReference type="ARBA" id="ARBA00022679"/>
    </source>
</evidence>
<dbReference type="GO" id="GO:0004869">
    <property type="term" value="F:cysteine-type endopeptidase inhibitor activity"/>
    <property type="evidence" value="ECO:0007669"/>
    <property type="project" value="TreeGrafter"/>
</dbReference>
<dbReference type="GO" id="GO:0005524">
    <property type="term" value="F:ATP binding"/>
    <property type="evidence" value="ECO:0007669"/>
    <property type="project" value="UniProtKB-KW"/>
</dbReference>
<evidence type="ECO:0000256" key="2">
    <source>
        <dbReference type="ARBA" id="ARBA00004496"/>
    </source>
</evidence>
<comment type="caution">
    <text evidence="16">The sequence shown here is derived from an EMBL/GenBank/DDBJ whole genome shotgun (WGS) entry which is preliminary data.</text>
</comment>
<dbReference type="GO" id="GO:0005634">
    <property type="term" value="C:nucleus"/>
    <property type="evidence" value="ECO:0007669"/>
    <property type="project" value="UniProtKB-SubCell"/>
</dbReference>